<dbReference type="RefSeq" id="WP_203922346.1">
    <property type="nucleotide sequence ID" value="NZ_BONZ01000073.1"/>
</dbReference>
<dbReference type="Proteomes" id="UP000642748">
    <property type="component" value="Unassembled WGS sequence"/>
</dbReference>
<dbReference type="EMBL" id="BONZ01000073">
    <property type="protein sequence ID" value="GIH18851.1"/>
    <property type="molecule type" value="Genomic_DNA"/>
</dbReference>
<dbReference type="SUPFAM" id="SSF48371">
    <property type="entry name" value="ARM repeat"/>
    <property type="match status" value="1"/>
</dbReference>
<dbReference type="Gene3D" id="1.25.10.10">
    <property type="entry name" value="Leucine-rich Repeat Variant"/>
    <property type="match status" value="1"/>
</dbReference>
<protein>
    <recommendedName>
        <fullName evidence="4">HEAT repeat-containing protein</fullName>
    </recommendedName>
</protein>
<evidence type="ECO:0000313" key="2">
    <source>
        <dbReference type="EMBL" id="GIH18851.1"/>
    </source>
</evidence>
<feature type="region of interest" description="Disordered" evidence="1">
    <location>
        <begin position="193"/>
        <end position="231"/>
    </location>
</feature>
<feature type="compositionally biased region" description="Low complexity" evidence="1">
    <location>
        <begin position="201"/>
        <end position="219"/>
    </location>
</feature>
<proteinExistence type="predicted"/>
<organism evidence="2 3">
    <name type="scientific">Rugosimonospora africana</name>
    <dbReference type="NCBI Taxonomy" id="556532"/>
    <lineage>
        <taxon>Bacteria</taxon>
        <taxon>Bacillati</taxon>
        <taxon>Actinomycetota</taxon>
        <taxon>Actinomycetes</taxon>
        <taxon>Micromonosporales</taxon>
        <taxon>Micromonosporaceae</taxon>
        <taxon>Rugosimonospora</taxon>
    </lineage>
</organism>
<comment type="caution">
    <text evidence="2">The sequence shown here is derived from an EMBL/GenBank/DDBJ whole genome shotgun (WGS) entry which is preliminary data.</text>
</comment>
<evidence type="ECO:0000256" key="1">
    <source>
        <dbReference type="SAM" id="MobiDB-lite"/>
    </source>
</evidence>
<name>A0A8J3VUL1_9ACTN</name>
<reference evidence="2" key="1">
    <citation type="submission" date="2021-01" db="EMBL/GenBank/DDBJ databases">
        <title>Whole genome shotgun sequence of Rugosimonospora africana NBRC 104875.</title>
        <authorList>
            <person name="Komaki H."/>
            <person name="Tamura T."/>
        </authorList>
    </citation>
    <scope>NUCLEOTIDE SEQUENCE</scope>
    <source>
        <strain evidence="2">NBRC 104875</strain>
    </source>
</reference>
<accession>A0A8J3VUL1</accession>
<gene>
    <name evidence="2" type="ORF">Raf01_70230</name>
</gene>
<sequence>MAVRRTVLRSSQDGARFALYARAHRWSQHAEATGDDGEVSAGLWFTPRGLRVELVDEPALDVPVVVTESMVDSPESAAEWDVLASEIESLFQPVSAAEAVRLYRSATGDRQRVLFLPLVAITAPTDPGPDREAAYQAIAEALTDEQAGVRMAAAVAIRYLALPEFASALRRLIEQDPDEDVRRIAGGTLILLPAESGSGAGPEAETPEAATPEAATPEDAGPEDAGSADEPEEVRITLLHRPSAADVGNYAAGQGWEELEPGEWRTGAGVSVRFTADETVERDLLLLSGGGGGAVARVASGIRATFPTVATRHALAYLQRSDTESDRARAVQVLAATAPLRYEPDVYVAFLAVLRDPVPELRALTAGLVSYPAWAEFGPVLDWLATADPDPEVREMAGAGLTAIHRFSGDDQPPEVTYYSTAQPPVRVLRRIAVGPEPVDEELAGGVWRTTEVTADPGLVVISQDEAQRLAVGE</sequence>
<dbReference type="AlphaFoldDB" id="A0A8J3VUL1"/>
<evidence type="ECO:0000313" key="3">
    <source>
        <dbReference type="Proteomes" id="UP000642748"/>
    </source>
</evidence>
<feature type="compositionally biased region" description="Acidic residues" evidence="1">
    <location>
        <begin position="220"/>
        <end position="231"/>
    </location>
</feature>
<keyword evidence="3" id="KW-1185">Reference proteome</keyword>
<dbReference type="InterPro" id="IPR011989">
    <property type="entry name" value="ARM-like"/>
</dbReference>
<dbReference type="InterPro" id="IPR016024">
    <property type="entry name" value="ARM-type_fold"/>
</dbReference>
<evidence type="ECO:0008006" key="4">
    <source>
        <dbReference type="Google" id="ProtNLM"/>
    </source>
</evidence>